<dbReference type="AlphaFoldDB" id="A0AAW1T2R0"/>
<protein>
    <submittedName>
        <fullName evidence="2">Uncharacterized protein</fullName>
    </submittedName>
</protein>
<feature type="compositionally biased region" description="Polar residues" evidence="1">
    <location>
        <begin position="90"/>
        <end position="99"/>
    </location>
</feature>
<evidence type="ECO:0000313" key="3">
    <source>
        <dbReference type="Proteomes" id="UP001485043"/>
    </source>
</evidence>
<feature type="compositionally biased region" description="Basic and acidic residues" evidence="1">
    <location>
        <begin position="100"/>
        <end position="220"/>
    </location>
</feature>
<proteinExistence type="predicted"/>
<organism evidence="2 3">
    <name type="scientific">Apatococcus fuscideae</name>
    <dbReference type="NCBI Taxonomy" id="2026836"/>
    <lineage>
        <taxon>Eukaryota</taxon>
        <taxon>Viridiplantae</taxon>
        <taxon>Chlorophyta</taxon>
        <taxon>core chlorophytes</taxon>
        <taxon>Trebouxiophyceae</taxon>
        <taxon>Chlorellales</taxon>
        <taxon>Chlorellaceae</taxon>
        <taxon>Apatococcus</taxon>
    </lineage>
</organism>
<reference evidence="2 3" key="1">
    <citation type="journal article" date="2024" name="Nat. Commun.">
        <title>Phylogenomics reveals the evolutionary origins of lichenization in chlorophyte algae.</title>
        <authorList>
            <person name="Puginier C."/>
            <person name="Libourel C."/>
            <person name="Otte J."/>
            <person name="Skaloud P."/>
            <person name="Haon M."/>
            <person name="Grisel S."/>
            <person name="Petersen M."/>
            <person name="Berrin J.G."/>
            <person name="Delaux P.M."/>
            <person name="Dal Grande F."/>
            <person name="Keller J."/>
        </authorList>
    </citation>
    <scope>NUCLEOTIDE SEQUENCE [LARGE SCALE GENOMIC DNA]</scope>
    <source>
        <strain evidence="2 3">SAG 2523</strain>
    </source>
</reference>
<feature type="region of interest" description="Disordered" evidence="1">
    <location>
        <begin position="1"/>
        <end position="296"/>
    </location>
</feature>
<keyword evidence="3" id="KW-1185">Reference proteome</keyword>
<gene>
    <name evidence="2" type="ORF">WJX84_007567</name>
</gene>
<name>A0AAW1T2R0_9CHLO</name>
<comment type="caution">
    <text evidence="2">The sequence shown here is derived from an EMBL/GenBank/DDBJ whole genome shotgun (WGS) entry which is preliminary data.</text>
</comment>
<feature type="compositionally biased region" description="Basic and acidic residues" evidence="1">
    <location>
        <begin position="267"/>
        <end position="281"/>
    </location>
</feature>
<evidence type="ECO:0000256" key="1">
    <source>
        <dbReference type="SAM" id="MobiDB-lite"/>
    </source>
</evidence>
<evidence type="ECO:0000313" key="2">
    <source>
        <dbReference type="EMBL" id="KAK9862859.1"/>
    </source>
</evidence>
<feature type="compositionally biased region" description="Basic and acidic residues" evidence="1">
    <location>
        <begin position="1"/>
        <end position="20"/>
    </location>
</feature>
<dbReference type="EMBL" id="JALJOV010000546">
    <property type="protein sequence ID" value="KAK9862859.1"/>
    <property type="molecule type" value="Genomic_DNA"/>
</dbReference>
<accession>A0AAW1T2R0</accession>
<dbReference type="Proteomes" id="UP001485043">
    <property type="component" value="Unassembled WGS sequence"/>
</dbReference>
<sequence length="313" mass="36032">MESRPRRGRTEPRSRRDRSDLSPGARNLDSQDRGRWGDAPPVPQPAQPKLVDEDFIYVPKSGQFFEHDDRSVWRPPKRARSTGFRGSEMQYDQQRSMGKSSHERHGAHDHLEQRRHSRDRLDMHRQESHPFEREHKQQPRDQRPSDRRQDRHPDMDREPGRDSRRADRSRETAAPRPQLRSEAHKESAPDQIFRADHPKAHGHDDRWAARPERPRAEPGLHHAGTQRGEGRNTSAAWPSEPRRGDFGIAPWGGRGGDPSRKASWSHDMFEEINRSPSRQEEGGDQPLSKTALPGPPAVKPVLALELSLHFSKA</sequence>